<dbReference type="RefSeq" id="WP_282587806.1">
    <property type="nucleotide sequence ID" value="NZ_JAMOIM010000026.1"/>
</dbReference>
<protein>
    <submittedName>
        <fullName evidence="2">Uncharacterized protein</fullName>
    </submittedName>
</protein>
<dbReference type="EMBL" id="JAMOIM010000026">
    <property type="protein sequence ID" value="MCW6511428.1"/>
    <property type="molecule type" value="Genomic_DNA"/>
</dbReference>
<evidence type="ECO:0000313" key="3">
    <source>
        <dbReference type="Proteomes" id="UP001165667"/>
    </source>
</evidence>
<reference evidence="2" key="1">
    <citation type="submission" date="2022-05" db="EMBL/GenBank/DDBJ databases">
        <authorList>
            <person name="Pankratov T."/>
        </authorList>
    </citation>
    <scope>NUCLEOTIDE SEQUENCE</scope>
    <source>
        <strain evidence="2">BP6-180914</strain>
    </source>
</reference>
<dbReference type="AlphaFoldDB" id="A0AA41Z226"/>
<comment type="caution">
    <text evidence="2">The sequence shown here is derived from an EMBL/GenBank/DDBJ whole genome shotgun (WGS) entry which is preliminary data.</text>
</comment>
<accession>A0AA41Z226</accession>
<evidence type="ECO:0000256" key="1">
    <source>
        <dbReference type="SAM" id="Coils"/>
    </source>
</evidence>
<keyword evidence="1" id="KW-0175">Coiled coil</keyword>
<evidence type="ECO:0000313" key="2">
    <source>
        <dbReference type="EMBL" id="MCW6511428.1"/>
    </source>
</evidence>
<keyword evidence="3" id="KW-1185">Reference proteome</keyword>
<dbReference type="Proteomes" id="UP001165667">
    <property type="component" value="Unassembled WGS sequence"/>
</dbReference>
<organism evidence="2 3">
    <name type="scientific">Lichenifustis flavocetrariae</name>
    <dbReference type="NCBI Taxonomy" id="2949735"/>
    <lineage>
        <taxon>Bacteria</taxon>
        <taxon>Pseudomonadati</taxon>
        <taxon>Pseudomonadota</taxon>
        <taxon>Alphaproteobacteria</taxon>
        <taxon>Hyphomicrobiales</taxon>
        <taxon>Lichenihabitantaceae</taxon>
        <taxon>Lichenifustis</taxon>
    </lineage>
</organism>
<feature type="coiled-coil region" evidence="1">
    <location>
        <begin position="2"/>
        <end position="54"/>
    </location>
</feature>
<gene>
    <name evidence="2" type="ORF">M8523_25935</name>
</gene>
<name>A0AA41Z226_9HYPH</name>
<proteinExistence type="predicted"/>
<sequence>MTEDLAASITRLEEALEQARLAGESAERRLRLQRDQVDDELAAALSACRRLEEEKLAALGLDRVRDAEVFQAEPSSPASALTLIGLREEWASAHRAAMTELQVAHQERLEAQAHELSQRYFQELQDIAVKNAKAMQHQAEHYQARADEEARRRAHEQAVLASNHASGLDSVRQELSARLVDEAALRQQIAALTSELHVIHAETAAAHRRIHELLSSTSWRAARPLRGVGRVLRWLSRK</sequence>